<keyword evidence="23" id="KW-1185">Reference proteome</keyword>
<evidence type="ECO:0000256" key="17">
    <source>
        <dbReference type="ARBA" id="ARBA00023145"/>
    </source>
</evidence>
<dbReference type="InterPro" id="IPR039866">
    <property type="entry name" value="CPQ"/>
</dbReference>
<feature type="domain" description="CAP-Gly" evidence="22">
    <location>
        <begin position="315"/>
        <end position="386"/>
    </location>
</feature>
<reference evidence="24" key="1">
    <citation type="submission" date="2025-08" db="UniProtKB">
        <authorList>
            <consortium name="RefSeq"/>
        </authorList>
    </citation>
    <scope>IDENTIFICATION</scope>
</reference>
<evidence type="ECO:0000256" key="10">
    <source>
        <dbReference type="ARBA" id="ARBA00022723"/>
    </source>
</evidence>
<evidence type="ECO:0000256" key="15">
    <source>
        <dbReference type="ARBA" id="ARBA00023034"/>
    </source>
</evidence>
<comment type="subunit">
    <text evidence="20">Homodimer. The monomeric form is inactive while the homodimer is active.</text>
</comment>
<evidence type="ECO:0000313" key="24">
    <source>
        <dbReference type="RefSeq" id="XP_014671989.1"/>
    </source>
</evidence>
<keyword evidence="19" id="KW-0458">Lysosome</keyword>
<sequence>MAHTTKMASPTVGKHLRKIPVSSAMISVNSLLAFSFLLFHHCYGFAVNNGTAVTSKILAEDHAKKIIQHILHGNGKHQTYNRLAHFVDKFGYRITGSDNLENSIDYMLHHLQSEGLDNVHGESVWVRPWVRGEESAHMLEPRLQKLSLLGLGSSIRTPPEGITAEVIVVKSFEELRNRSEEAKGKIVVYNEEWVTYGTSVQYRTRGATEAAKVAAVASLVRSVTPFSIYSPHTGHQSYDANVKKIPTACITVEDVAMLQRMAERGEKIVINLKMSAKYKRPRRSRNVVAEIVGHKFPEEVVLVSGHLDSWDVGQGAMDDGGGAFISWEVLTVLKKLKLRPKRTIRLVLWTGEEEGIIGGQEYFRRHHSNISNFDMVMESDSGVFTPNAVSFQGNKVATAIMKRIVRPLKPLNVSMITGDFDGPDIDVWADAGVPAVALRTTDPEKYFWFHHSNGDTMSVLNPMLSICVLLFGQS</sequence>
<evidence type="ECO:0000256" key="20">
    <source>
        <dbReference type="ARBA" id="ARBA00025833"/>
    </source>
</evidence>
<evidence type="ECO:0000256" key="7">
    <source>
        <dbReference type="ARBA" id="ARBA00022525"/>
    </source>
</evidence>
<dbReference type="SUPFAM" id="SSF53187">
    <property type="entry name" value="Zn-dependent exopeptidases"/>
    <property type="match status" value="1"/>
</dbReference>
<name>A0ABM1EIG8_PRICU</name>
<evidence type="ECO:0000256" key="21">
    <source>
        <dbReference type="ARBA" id="ARBA00033328"/>
    </source>
</evidence>
<keyword evidence="14" id="KW-0862">Zinc</keyword>
<dbReference type="Gene3D" id="3.40.630.10">
    <property type="entry name" value="Zn peptidases"/>
    <property type="match status" value="1"/>
</dbReference>
<keyword evidence="13" id="KW-0256">Endoplasmic reticulum</keyword>
<keyword evidence="12" id="KW-0378">Hydrolase</keyword>
<dbReference type="PANTHER" id="PTHR12053">
    <property type="entry name" value="PROTEASE FAMILY M28 PLASMA GLUTAMATE CARBOXYPEPTIDASE-RELATED"/>
    <property type="match status" value="1"/>
</dbReference>
<dbReference type="InterPro" id="IPR007484">
    <property type="entry name" value="Peptidase_M28"/>
</dbReference>
<dbReference type="InterPro" id="IPR000938">
    <property type="entry name" value="CAP-Gly_domain"/>
</dbReference>
<dbReference type="Proteomes" id="UP000695022">
    <property type="component" value="Unplaced"/>
</dbReference>
<keyword evidence="18" id="KW-0325">Glycoprotein</keyword>
<evidence type="ECO:0000256" key="12">
    <source>
        <dbReference type="ARBA" id="ARBA00022801"/>
    </source>
</evidence>
<dbReference type="Pfam" id="PF04389">
    <property type="entry name" value="Peptidase_M28"/>
    <property type="match status" value="1"/>
</dbReference>
<evidence type="ECO:0000256" key="2">
    <source>
        <dbReference type="ARBA" id="ARBA00004371"/>
    </source>
</evidence>
<protein>
    <recommendedName>
        <fullName evidence="6">Carboxypeptidase Q</fullName>
    </recommendedName>
    <alternativeName>
        <fullName evidence="21">Plasma glutamate carboxypeptidase</fullName>
    </alternativeName>
</protein>
<keyword evidence="17" id="KW-0865">Zymogen</keyword>
<evidence type="ECO:0000256" key="8">
    <source>
        <dbReference type="ARBA" id="ARBA00022645"/>
    </source>
</evidence>
<evidence type="ECO:0000256" key="9">
    <source>
        <dbReference type="ARBA" id="ARBA00022670"/>
    </source>
</evidence>
<dbReference type="PANTHER" id="PTHR12053:SF3">
    <property type="entry name" value="CARBOXYPEPTIDASE Q"/>
    <property type="match status" value="1"/>
</dbReference>
<evidence type="ECO:0000256" key="11">
    <source>
        <dbReference type="ARBA" id="ARBA00022729"/>
    </source>
</evidence>
<evidence type="ECO:0000256" key="4">
    <source>
        <dbReference type="ARBA" id="ARBA00004613"/>
    </source>
</evidence>
<evidence type="ECO:0000256" key="19">
    <source>
        <dbReference type="ARBA" id="ARBA00023228"/>
    </source>
</evidence>
<dbReference type="GeneID" id="106812593"/>
<dbReference type="CDD" id="cd03883">
    <property type="entry name" value="M28_Pgcp_like"/>
    <property type="match status" value="1"/>
</dbReference>
<comment type="similarity">
    <text evidence="5">Belongs to the peptidase M28 family.</text>
</comment>
<keyword evidence="10" id="KW-0479">Metal-binding</keyword>
<dbReference type="PROSITE" id="PS50245">
    <property type="entry name" value="CAP_GLY_2"/>
    <property type="match status" value="1"/>
</dbReference>
<evidence type="ECO:0000256" key="1">
    <source>
        <dbReference type="ARBA" id="ARBA00004240"/>
    </source>
</evidence>
<keyword evidence="7" id="KW-0964">Secreted</keyword>
<comment type="subcellular location">
    <subcellularLocation>
        <location evidence="1">Endoplasmic reticulum</location>
    </subcellularLocation>
    <subcellularLocation>
        <location evidence="3">Golgi apparatus</location>
    </subcellularLocation>
    <subcellularLocation>
        <location evidence="2">Lysosome</location>
    </subcellularLocation>
    <subcellularLocation>
        <location evidence="4">Secreted</location>
    </subcellularLocation>
</comment>
<evidence type="ECO:0000259" key="22">
    <source>
        <dbReference type="PROSITE" id="PS50245"/>
    </source>
</evidence>
<keyword evidence="9" id="KW-0645">Protease</keyword>
<evidence type="ECO:0000256" key="16">
    <source>
        <dbReference type="ARBA" id="ARBA00023049"/>
    </source>
</evidence>
<keyword evidence="15" id="KW-0333">Golgi apparatus</keyword>
<organism evidence="23 24">
    <name type="scientific">Priapulus caudatus</name>
    <name type="common">Priapulid worm</name>
    <dbReference type="NCBI Taxonomy" id="37621"/>
    <lineage>
        <taxon>Eukaryota</taxon>
        <taxon>Metazoa</taxon>
        <taxon>Ecdysozoa</taxon>
        <taxon>Scalidophora</taxon>
        <taxon>Priapulida</taxon>
        <taxon>Priapulimorpha</taxon>
        <taxon>Priapulimorphida</taxon>
        <taxon>Priapulidae</taxon>
        <taxon>Priapulus</taxon>
    </lineage>
</organism>
<gene>
    <name evidence="24" type="primary">LOC106812593</name>
</gene>
<evidence type="ECO:0000256" key="6">
    <source>
        <dbReference type="ARBA" id="ARBA00014116"/>
    </source>
</evidence>
<proteinExistence type="inferred from homology"/>
<accession>A0ABM1EIG8</accession>
<keyword evidence="8" id="KW-0121">Carboxypeptidase</keyword>
<evidence type="ECO:0000256" key="3">
    <source>
        <dbReference type="ARBA" id="ARBA00004555"/>
    </source>
</evidence>
<keyword evidence="11" id="KW-0732">Signal</keyword>
<evidence type="ECO:0000313" key="23">
    <source>
        <dbReference type="Proteomes" id="UP000695022"/>
    </source>
</evidence>
<evidence type="ECO:0000256" key="13">
    <source>
        <dbReference type="ARBA" id="ARBA00022824"/>
    </source>
</evidence>
<evidence type="ECO:0000256" key="5">
    <source>
        <dbReference type="ARBA" id="ARBA00010918"/>
    </source>
</evidence>
<evidence type="ECO:0000256" key="14">
    <source>
        <dbReference type="ARBA" id="ARBA00022833"/>
    </source>
</evidence>
<evidence type="ECO:0000256" key="18">
    <source>
        <dbReference type="ARBA" id="ARBA00023180"/>
    </source>
</evidence>
<keyword evidence="16" id="KW-0482">Metalloprotease</keyword>
<dbReference type="Gene3D" id="3.50.30.30">
    <property type="match status" value="1"/>
</dbReference>
<dbReference type="RefSeq" id="XP_014671989.1">
    <property type="nucleotide sequence ID" value="XM_014816503.1"/>
</dbReference>